<proteinExistence type="predicted"/>
<keyword evidence="2" id="KW-1185">Reference proteome</keyword>
<gene>
    <name evidence="1" type="ORF">ACFQJC_04995</name>
</gene>
<dbReference type="AlphaFoldDB" id="A0ABD5ZCF1"/>
<reference evidence="1 2" key="1">
    <citation type="journal article" date="2019" name="Int. J. Syst. Evol. Microbiol.">
        <title>The Global Catalogue of Microorganisms (GCM) 10K type strain sequencing project: providing services to taxonomists for standard genome sequencing and annotation.</title>
        <authorList>
            <consortium name="The Broad Institute Genomics Platform"/>
            <consortium name="The Broad Institute Genome Sequencing Center for Infectious Disease"/>
            <person name="Wu L."/>
            <person name="Ma J."/>
        </authorList>
    </citation>
    <scope>NUCLEOTIDE SEQUENCE [LARGE SCALE GENOMIC DNA]</scope>
    <source>
        <strain evidence="1 2">DSM 29988</strain>
    </source>
</reference>
<evidence type="ECO:0000313" key="1">
    <source>
        <dbReference type="EMBL" id="MFC7202862.1"/>
    </source>
</evidence>
<dbReference type="EMBL" id="JBHTAA010000001">
    <property type="protein sequence ID" value="MFC7202862.1"/>
    <property type="molecule type" value="Genomic_DNA"/>
</dbReference>
<evidence type="ECO:0000313" key="2">
    <source>
        <dbReference type="Proteomes" id="UP001596481"/>
    </source>
</evidence>
<accession>A0ABD5ZCF1</accession>
<dbReference type="Proteomes" id="UP001596481">
    <property type="component" value="Unassembled WGS sequence"/>
</dbReference>
<dbReference type="RefSeq" id="WP_390222149.1">
    <property type="nucleotide sequence ID" value="NZ_JBHTAA010000001.1"/>
</dbReference>
<comment type="caution">
    <text evidence="1">The sequence shown here is derived from an EMBL/GenBank/DDBJ whole genome shotgun (WGS) entry which is preliminary data.</text>
</comment>
<protein>
    <submittedName>
        <fullName evidence="1">Uncharacterized protein</fullName>
    </submittedName>
</protein>
<organism evidence="1 2">
    <name type="scientific">Haloferax namakaokahaiae</name>
    <dbReference type="NCBI Taxonomy" id="1748331"/>
    <lineage>
        <taxon>Archaea</taxon>
        <taxon>Methanobacteriati</taxon>
        <taxon>Methanobacteriota</taxon>
        <taxon>Stenosarchaea group</taxon>
        <taxon>Halobacteria</taxon>
        <taxon>Halobacteriales</taxon>
        <taxon>Haloferacaceae</taxon>
        <taxon>Haloferax</taxon>
    </lineage>
</organism>
<sequence length="59" mass="6826">MYLQNDNTATRSLKTPWMDEPISFSEDGTGRCSRDVGERLVEEFDGIRVHPTKRESHTE</sequence>
<name>A0ABD5ZCF1_9EURY</name>